<dbReference type="Gene3D" id="1.25.40.10">
    <property type="entry name" value="Tetratricopeptide repeat domain"/>
    <property type="match status" value="3"/>
</dbReference>
<dbReference type="InterPro" id="IPR050498">
    <property type="entry name" value="Ycf3"/>
</dbReference>
<organism evidence="5 6">
    <name type="scientific">Fulvivirga sedimenti</name>
    <dbReference type="NCBI Taxonomy" id="2879465"/>
    <lineage>
        <taxon>Bacteria</taxon>
        <taxon>Pseudomonadati</taxon>
        <taxon>Bacteroidota</taxon>
        <taxon>Cytophagia</taxon>
        <taxon>Cytophagales</taxon>
        <taxon>Fulvivirgaceae</taxon>
        <taxon>Fulvivirga</taxon>
    </lineage>
</organism>
<dbReference type="PROSITE" id="PS50005">
    <property type="entry name" value="TPR"/>
    <property type="match status" value="4"/>
</dbReference>
<dbReference type="Pfam" id="PF13432">
    <property type="entry name" value="TPR_16"/>
    <property type="match status" value="2"/>
</dbReference>
<evidence type="ECO:0000256" key="4">
    <source>
        <dbReference type="SAM" id="SignalP"/>
    </source>
</evidence>
<dbReference type="InterPro" id="IPR011990">
    <property type="entry name" value="TPR-like_helical_dom_sf"/>
</dbReference>
<accession>A0A9X1HMF2</accession>
<protein>
    <submittedName>
        <fullName evidence="5">Tetratricopeptide repeat protein</fullName>
    </submittedName>
</protein>
<dbReference type="Proteomes" id="UP001139409">
    <property type="component" value="Unassembled WGS sequence"/>
</dbReference>
<evidence type="ECO:0000256" key="1">
    <source>
        <dbReference type="ARBA" id="ARBA00022737"/>
    </source>
</evidence>
<dbReference type="SUPFAM" id="SSF48452">
    <property type="entry name" value="TPR-like"/>
    <property type="match status" value="1"/>
</dbReference>
<name>A0A9X1HMF2_9BACT</name>
<reference evidence="5" key="1">
    <citation type="submission" date="2021-09" db="EMBL/GenBank/DDBJ databases">
        <title>Fulvivirga sp. isolated from coastal sediment.</title>
        <authorList>
            <person name="Yu H."/>
        </authorList>
    </citation>
    <scope>NUCLEOTIDE SEQUENCE</scope>
    <source>
        <strain evidence="5">1062</strain>
    </source>
</reference>
<feature type="repeat" description="TPR" evidence="3">
    <location>
        <begin position="90"/>
        <end position="123"/>
    </location>
</feature>
<dbReference type="InterPro" id="IPR019734">
    <property type="entry name" value="TPR_rpt"/>
</dbReference>
<gene>
    <name evidence="5" type="ORF">LDX50_00240</name>
</gene>
<dbReference type="PANTHER" id="PTHR44858:SF1">
    <property type="entry name" value="UDP-N-ACETYLGLUCOSAMINE--PEPTIDE N-ACETYLGLUCOSAMINYLTRANSFERASE SPINDLY-RELATED"/>
    <property type="match status" value="1"/>
</dbReference>
<dbReference type="PANTHER" id="PTHR44858">
    <property type="entry name" value="TETRATRICOPEPTIDE REPEAT PROTEIN 6"/>
    <property type="match status" value="1"/>
</dbReference>
<dbReference type="EMBL" id="JAIXNE010000001">
    <property type="protein sequence ID" value="MCA6073272.1"/>
    <property type="molecule type" value="Genomic_DNA"/>
</dbReference>
<feature type="repeat" description="TPR" evidence="3">
    <location>
        <begin position="228"/>
        <end position="261"/>
    </location>
</feature>
<keyword evidence="4" id="KW-0732">Signal</keyword>
<keyword evidence="2 3" id="KW-0802">TPR repeat</keyword>
<keyword evidence="1" id="KW-0677">Repeat</keyword>
<dbReference type="Pfam" id="PF00515">
    <property type="entry name" value="TPR_1"/>
    <property type="match status" value="1"/>
</dbReference>
<proteinExistence type="predicted"/>
<comment type="caution">
    <text evidence="5">The sequence shown here is derived from an EMBL/GenBank/DDBJ whole genome shotgun (WGS) entry which is preliminary data.</text>
</comment>
<dbReference type="SMART" id="SM00028">
    <property type="entry name" value="TPR"/>
    <property type="match status" value="7"/>
</dbReference>
<evidence type="ECO:0000256" key="2">
    <source>
        <dbReference type="ARBA" id="ARBA00022803"/>
    </source>
</evidence>
<feature type="signal peptide" evidence="4">
    <location>
        <begin position="1"/>
        <end position="19"/>
    </location>
</feature>
<feature type="chain" id="PRO_5040821414" evidence="4">
    <location>
        <begin position="20"/>
        <end position="305"/>
    </location>
</feature>
<evidence type="ECO:0000313" key="5">
    <source>
        <dbReference type="EMBL" id="MCA6073272.1"/>
    </source>
</evidence>
<dbReference type="PROSITE" id="PS50293">
    <property type="entry name" value="TPR_REGION"/>
    <property type="match status" value="1"/>
</dbReference>
<dbReference type="RefSeq" id="WP_225696391.1">
    <property type="nucleotide sequence ID" value="NZ_JAIXNE010000001.1"/>
</dbReference>
<sequence length="305" mass="35867">MKQILALLFLLLTVFIANAQQSADQLFERGYNYLTADRSKAIELLSECIKEDPAYEKAYYHRGIAYFKNGEYEKALADFNKAQELSPKLSILWMYKGFTYRNMGKLDEAVNSFSNYISKNPTDTSAYSYILRGRMKYELGDFQGAVKDYDLAIRLRPFEEKYQYYRFIALYDNGQYKEALEAVRRLTVLNQDFYGYYYYKGNVFQKLGRYDSAVFMYNIAILKNSRNADSYFGRGKAYLELYRPDRAEEDLSKAIELDPKEPSYYAERGNIRYSENDLEGACADWNTANSMGYYKDYSTFRERCE</sequence>
<evidence type="ECO:0000313" key="6">
    <source>
        <dbReference type="Proteomes" id="UP001139409"/>
    </source>
</evidence>
<feature type="repeat" description="TPR" evidence="3">
    <location>
        <begin position="56"/>
        <end position="89"/>
    </location>
</feature>
<evidence type="ECO:0000256" key="3">
    <source>
        <dbReference type="PROSITE-ProRule" id="PRU00339"/>
    </source>
</evidence>
<keyword evidence="6" id="KW-1185">Reference proteome</keyword>
<dbReference type="AlphaFoldDB" id="A0A9X1HMF2"/>
<feature type="repeat" description="TPR" evidence="3">
    <location>
        <begin position="126"/>
        <end position="159"/>
    </location>
</feature>